<reference evidence="7" key="2">
    <citation type="submission" date="2015-06" db="UniProtKB">
        <authorList>
            <consortium name="EnsemblPlants"/>
        </authorList>
    </citation>
    <scope>IDENTIFICATION</scope>
    <source>
        <strain evidence="7">DM1-3 516 R44</strain>
    </source>
</reference>
<sequence length="207" mass="22020">MLQQFYNPANTQLGTFDTQEEAAKVYDKATRMYLGAKAELNFPKSNEDNLENDLVATVAVVVTPIEVRYRGVKERPRAKYEDDIINLSRSVATTTTSTIAALTSTLGTLPSRVAKLATLKKLTSSSTTSTTSSAIITAASTVSTSIATVYIIASTDTTSATTVATILATSATRSSRDRCSIRPSNNNNLGTTIIPGVNLVLDSLTIS</sequence>
<evidence type="ECO:0000256" key="3">
    <source>
        <dbReference type="ARBA" id="ARBA00023125"/>
    </source>
</evidence>
<keyword evidence="5" id="KW-0539">Nucleus</keyword>
<evidence type="ECO:0000256" key="1">
    <source>
        <dbReference type="ARBA" id="ARBA00004123"/>
    </source>
</evidence>
<dbReference type="EnsemblPlants" id="PGSC0003DMT400096583">
    <property type="protein sequence ID" value="PGSC0003DMT400096583"/>
    <property type="gene ID" value="PGSC0003DMG400046154"/>
</dbReference>
<dbReference type="SUPFAM" id="SSF54171">
    <property type="entry name" value="DNA-binding domain"/>
    <property type="match status" value="1"/>
</dbReference>
<dbReference type="Gene3D" id="3.30.730.10">
    <property type="entry name" value="AP2/ERF domain"/>
    <property type="match status" value="1"/>
</dbReference>
<keyword evidence="4" id="KW-0804">Transcription</keyword>
<name>M1DYS5_SOLTU</name>
<dbReference type="PANTHER" id="PTHR31190">
    <property type="entry name" value="DNA-BINDING DOMAIN"/>
    <property type="match status" value="1"/>
</dbReference>
<keyword evidence="8" id="KW-1185">Reference proteome</keyword>
<reference evidence="8" key="1">
    <citation type="journal article" date="2011" name="Nature">
        <title>Genome sequence and analysis of the tuber crop potato.</title>
        <authorList>
            <consortium name="The Potato Genome Sequencing Consortium"/>
        </authorList>
    </citation>
    <scope>NUCLEOTIDE SEQUENCE [LARGE SCALE GENOMIC DNA]</scope>
    <source>
        <strain evidence="8">cv. DM1-3 516 R44</strain>
    </source>
</reference>
<dbReference type="GO" id="GO:0005634">
    <property type="term" value="C:nucleus"/>
    <property type="evidence" value="ECO:0007669"/>
    <property type="project" value="UniProtKB-SubCell"/>
</dbReference>
<dbReference type="PANTHER" id="PTHR31190:SF96">
    <property type="entry name" value="ETHYLENE RESPONSE FACTOR 2"/>
    <property type="match status" value="1"/>
</dbReference>
<keyword evidence="2" id="KW-0805">Transcription regulation</keyword>
<evidence type="ECO:0000256" key="4">
    <source>
        <dbReference type="ARBA" id="ARBA00023163"/>
    </source>
</evidence>
<evidence type="ECO:0000313" key="8">
    <source>
        <dbReference type="Proteomes" id="UP000011115"/>
    </source>
</evidence>
<evidence type="ECO:0000313" key="7">
    <source>
        <dbReference type="EnsemblPlants" id="PGSC0003DMT400096583"/>
    </source>
</evidence>
<proteinExistence type="predicted"/>
<dbReference type="PROSITE" id="PS51032">
    <property type="entry name" value="AP2_ERF"/>
    <property type="match status" value="1"/>
</dbReference>
<dbReference type="InterPro" id="IPR036955">
    <property type="entry name" value="AP2/ERF_dom_sf"/>
</dbReference>
<dbReference type="GO" id="GO:0003677">
    <property type="term" value="F:DNA binding"/>
    <property type="evidence" value="ECO:0007669"/>
    <property type="project" value="UniProtKB-KW"/>
</dbReference>
<feature type="domain" description="AP2/ERF" evidence="6">
    <location>
        <begin position="1"/>
        <end position="43"/>
    </location>
</feature>
<dbReference type="Proteomes" id="UP000011115">
    <property type="component" value="Unassembled WGS sequence"/>
</dbReference>
<evidence type="ECO:0000259" key="6">
    <source>
        <dbReference type="PROSITE" id="PS51032"/>
    </source>
</evidence>
<evidence type="ECO:0000256" key="5">
    <source>
        <dbReference type="ARBA" id="ARBA00023242"/>
    </source>
</evidence>
<dbReference type="GO" id="GO:0009873">
    <property type="term" value="P:ethylene-activated signaling pathway"/>
    <property type="evidence" value="ECO:0007669"/>
    <property type="project" value="InterPro"/>
</dbReference>
<organism evidence="7 8">
    <name type="scientific">Solanum tuberosum</name>
    <name type="common">Potato</name>
    <dbReference type="NCBI Taxonomy" id="4113"/>
    <lineage>
        <taxon>Eukaryota</taxon>
        <taxon>Viridiplantae</taxon>
        <taxon>Streptophyta</taxon>
        <taxon>Embryophyta</taxon>
        <taxon>Tracheophyta</taxon>
        <taxon>Spermatophyta</taxon>
        <taxon>Magnoliopsida</taxon>
        <taxon>eudicotyledons</taxon>
        <taxon>Gunneridae</taxon>
        <taxon>Pentapetalae</taxon>
        <taxon>asterids</taxon>
        <taxon>lamiids</taxon>
        <taxon>Solanales</taxon>
        <taxon>Solanaceae</taxon>
        <taxon>Solanoideae</taxon>
        <taxon>Solaneae</taxon>
        <taxon>Solanum</taxon>
    </lineage>
</organism>
<dbReference type="Gramene" id="PGSC0003DMT400096583">
    <property type="protein sequence ID" value="PGSC0003DMT400096583"/>
    <property type="gene ID" value="PGSC0003DMG400046154"/>
</dbReference>
<keyword evidence="3" id="KW-0238">DNA-binding</keyword>
<dbReference type="InParanoid" id="M1DYS5"/>
<evidence type="ECO:0000256" key="2">
    <source>
        <dbReference type="ARBA" id="ARBA00023015"/>
    </source>
</evidence>
<accession>M1DYS5</accession>
<protein>
    <submittedName>
        <fullName evidence="7">Cold shock domain protein 2</fullName>
    </submittedName>
</protein>
<dbReference type="PaxDb" id="4113-PGSC0003DMT400096583"/>
<dbReference type="InterPro" id="IPR044808">
    <property type="entry name" value="ERF_plant"/>
</dbReference>
<dbReference type="GO" id="GO:0003700">
    <property type="term" value="F:DNA-binding transcription factor activity"/>
    <property type="evidence" value="ECO:0007669"/>
    <property type="project" value="InterPro"/>
</dbReference>
<dbReference type="InterPro" id="IPR001471">
    <property type="entry name" value="AP2/ERF_dom"/>
</dbReference>
<comment type="subcellular location">
    <subcellularLocation>
        <location evidence="1">Nucleus</location>
    </subcellularLocation>
</comment>
<dbReference type="HOGENOM" id="CLU_1328392_0_0_1"/>
<dbReference type="AlphaFoldDB" id="M1DYS5"/>
<dbReference type="InterPro" id="IPR016177">
    <property type="entry name" value="DNA-bd_dom_sf"/>
</dbReference>